<feature type="compositionally biased region" description="Pro residues" evidence="1">
    <location>
        <begin position="426"/>
        <end position="437"/>
    </location>
</feature>
<feature type="compositionally biased region" description="Low complexity" evidence="1">
    <location>
        <begin position="600"/>
        <end position="616"/>
    </location>
</feature>
<dbReference type="EMBL" id="KI669507">
    <property type="protein sequence ID" value="OCF32603.1"/>
    <property type="molecule type" value="Genomic_DNA"/>
</dbReference>
<evidence type="ECO:0000256" key="2">
    <source>
        <dbReference type="SAM" id="Phobius"/>
    </source>
</evidence>
<gene>
    <name evidence="3" type="ORF">I316_05783</name>
</gene>
<evidence type="ECO:0000313" key="4">
    <source>
        <dbReference type="Proteomes" id="UP000092666"/>
    </source>
</evidence>
<feature type="transmembrane region" description="Helical" evidence="2">
    <location>
        <begin position="288"/>
        <end position="312"/>
    </location>
</feature>
<keyword evidence="4" id="KW-1185">Reference proteome</keyword>
<keyword evidence="2" id="KW-0472">Membrane</keyword>
<dbReference type="OrthoDB" id="2576082at2759"/>
<protein>
    <submittedName>
        <fullName evidence="3">Uncharacterized protein</fullName>
    </submittedName>
</protein>
<feature type="compositionally biased region" description="Low complexity" evidence="1">
    <location>
        <begin position="737"/>
        <end position="752"/>
    </location>
</feature>
<keyword evidence="2" id="KW-1133">Transmembrane helix</keyword>
<name>A0A1B9GNN8_9TREE</name>
<accession>A0A1B9GNN8</accession>
<feature type="compositionally biased region" description="Polar residues" evidence="1">
    <location>
        <begin position="477"/>
        <end position="496"/>
    </location>
</feature>
<feature type="region of interest" description="Disordered" evidence="1">
    <location>
        <begin position="737"/>
        <end position="808"/>
    </location>
</feature>
<dbReference type="STRING" id="1296120.A0A1B9GNN8"/>
<feature type="compositionally biased region" description="Polar residues" evidence="1">
    <location>
        <begin position="449"/>
        <end position="466"/>
    </location>
</feature>
<reference evidence="4" key="2">
    <citation type="submission" date="2013-12" db="EMBL/GenBank/DDBJ databases">
        <title>Evolution of pathogenesis and genome organization in the Tremellales.</title>
        <authorList>
            <person name="Cuomo C."/>
            <person name="Litvintseva A."/>
            <person name="Heitman J."/>
            <person name="Chen Y."/>
            <person name="Sun S."/>
            <person name="Springer D."/>
            <person name="Dromer F."/>
            <person name="Young S."/>
            <person name="Zeng Q."/>
            <person name="Chapman S."/>
            <person name="Gujja S."/>
            <person name="Saif S."/>
            <person name="Birren B."/>
        </authorList>
    </citation>
    <scope>NUCLEOTIDE SEQUENCE [LARGE SCALE GENOMIC DNA]</scope>
    <source>
        <strain evidence="4">BCC8398</strain>
    </source>
</reference>
<keyword evidence="2" id="KW-0812">Transmembrane</keyword>
<dbReference type="Proteomes" id="UP000092666">
    <property type="component" value="Unassembled WGS sequence"/>
</dbReference>
<feature type="compositionally biased region" description="Polar residues" evidence="1">
    <location>
        <begin position="789"/>
        <end position="808"/>
    </location>
</feature>
<evidence type="ECO:0000256" key="1">
    <source>
        <dbReference type="SAM" id="MobiDB-lite"/>
    </source>
</evidence>
<sequence>MPSTPFYIPDTSPLFSYTPSDAWTAGYRPKGDGFDQTVHRTSQYDEGTTISLNITATALRFHTSAPTSGCNLQYRLNYTQWTEGCTISKEGNNVQQLPGGLHQVELRPKRSEGGGSFEFMGVEGDLPIRNPGSATNLTIDNTSPSFVFSPSNQWTKMTSDGLVGPWANYTAKTIYDQSGLEGFLNGSIGVTTVEGAEAELTFQGEAVYLYGSSGQESGTAEIRIDGKVQQTINMTNPWESRNSLLYVGGGFDPLETHTLSIVNTQPGAQMVIDYALLTIPQKDKAINLPLIVGLAAGIPILLVVTIGTWLFFRRREQRRSRSPYARKPHHPYAFANGIGAHVLHTGSKVSSIDNWQLNTSSTTLSPITPASGTSLNPPGSGYIWGTGKPAGLDLIRSKSNTAPSPASSTVAAAAPAAVLLPGGPNLSPPFNDPPPDYPDYLPYRGPVETPSQGHTAQTPGDASSASPYAGMARSHSENNATPLLANTNPGSSSTTAGWLHTPLSGGQANSPSPSRSSSGRSGSSYTSPSALDRLNPLATSSGGKKDYKPEYDDIALTDYYGGSNTLTTTFGMAHGTESPAYEESESRNQIQRDLKTGLHTPSPASASASASTPSSAGQTGVAIRTSVQPGSSQSVARLWSTRDAVPSAYKTPSAYVASSGRIDYPQAPAQAQTRLVTANTPSSVFGSNRGGPYPPNSSAMTESIIVPPSPASGLSRNMSIKSMGSFFSRLIFNPPGSSSTTSLSSLPSVPSTPAFPQAAARPDSGTLPIAPDSAGSSIMSRMGRGIPTRQGTTRSDISVSSQTMPSTATRSVFGTATTITGTSSPGTARTIGSAFGGGLTMTPVSTSGTATPLHTSTSYNGESVGIGGGYRPMPLRSASEGMGTAYTPRTGLGTGTTGTIPGEGSNFFIELNSNSPMTDSRPGSEWTNVR</sequence>
<feature type="compositionally biased region" description="Polar residues" evidence="1">
    <location>
        <begin position="625"/>
        <end position="635"/>
    </location>
</feature>
<feature type="region of interest" description="Disordered" evidence="1">
    <location>
        <begin position="571"/>
        <end position="590"/>
    </location>
</feature>
<dbReference type="Gene3D" id="2.60.120.260">
    <property type="entry name" value="Galactose-binding domain-like"/>
    <property type="match status" value="1"/>
</dbReference>
<reference evidence="3 4" key="1">
    <citation type="submission" date="2013-07" db="EMBL/GenBank/DDBJ databases">
        <title>The Genome Sequence of Cryptococcus heveanensis BCC8398.</title>
        <authorList>
            <consortium name="The Broad Institute Genome Sequencing Platform"/>
            <person name="Cuomo C."/>
            <person name="Litvintseva A."/>
            <person name="Chen Y."/>
            <person name="Heitman J."/>
            <person name="Sun S."/>
            <person name="Springer D."/>
            <person name="Dromer F."/>
            <person name="Young S.K."/>
            <person name="Zeng Q."/>
            <person name="Gargeya S."/>
            <person name="Fitzgerald M."/>
            <person name="Abouelleil A."/>
            <person name="Alvarado L."/>
            <person name="Berlin A.M."/>
            <person name="Chapman S.B."/>
            <person name="Dewar J."/>
            <person name="Goldberg J."/>
            <person name="Griggs A."/>
            <person name="Gujja S."/>
            <person name="Hansen M."/>
            <person name="Howarth C."/>
            <person name="Imamovic A."/>
            <person name="Larimer J."/>
            <person name="McCowan C."/>
            <person name="Murphy C."/>
            <person name="Pearson M."/>
            <person name="Priest M."/>
            <person name="Roberts A."/>
            <person name="Saif S."/>
            <person name="Shea T."/>
            <person name="Sykes S."/>
            <person name="Wortman J."/>
            <person name="Nusbaum C."/>
            <person name="Birren B."/>
        </authorList>
    </citation>
    <scope>NUCLEOTIDE SEQUENCE [LARGE SCALE GENOMIC DNA]</scope>
    <source>
        <strain evidence="3 4">BCC8398</strain>
    </source>
</reference>
<proteinExistence type="predicted"/>
<feature type="region of interest" description="Disordered" evidence="1">
    <location>
        <begin position="596"/>
        <end position="635"/>
    </location>
</feature>
<feature type="region of interest" description="Disordered" evidence="1">
    <location>
        <begin position="911"/>
        <end position="930"/>
    </location>
</feature>
<evidence type="ECO:0000313" key="3">
    <source>
        <dbReference type="EMBL" id="OCF32603.1"/>
    </source>
</evidence>
<organism evidence="3 4">
    <name type="scientific">Kwoniella heveanensis BCC8398</name>
    <dbReference type="NCBI Taxonomy" id="1296120"/>
    <lineage>
        <taxon>Eukaryota</taxon>
        <taxon>Fungi</taxon>
        <taxon>Dikarya</taxon>
        <taxon>Basidiomycota</taxon>
        <taxon>Agaricomycotina</taxon>
        <taxon>Tremellomycetes</taxon>
        <taxon>Tremellales</taxon>
        <taxon>Cryptococcaceae</taxon>
        <taxon>Kwoniella</taxon>
    </lineage>
</organism>
<feature type="compositionally biased region" description="Low complexity" evidence="1">
    <location>
        <begin position="510"/>
        <end position="529"/>
    </location>
</feature>
<dbReference type="AlphaFoldDB" id="A0A1B9GNN8"/>
<feature type="region of interest" description="Disordered" evidence="1">
    <location>
        <begin position="424"/>
        <end position="549"/>
    </location>
</feature>